<dbReference type="EMBL" id="JAPOHD010000007">
    <property type="protein sequence ID" value="MCY1719511.1"/>
    <property type="molecule type" value="Genomic_DNA"/>
</dbReference>
<comment type="caution">
    <text evidence="2">The sequence shown here is derived from an EMBL/GenBank/DDBJ whole genome shotgun (WGS) entry which is preliminary data.</text>
</comment>
<keyword evidence="1" id="KW-0732">Signal</keyword>
<reference evidence="2" key="1">
    <citation type="submission" date="2022-11" db="EMBL/GenBank/DDBJ databases">
        <title>Marilongibacter aestuarii gen. nov., sp. nov., isolated from tidal flat sediment.</title>
        <authorList>
            <person name="Jiayan W."/>
        </authorList>
    </citation>
    <scope>NUCLEOTIDE SEQUENCE</scope>
    <source>
        <strain evidence="2">Z1-6</strain>
    </source>
</reference>
<gene>
    <name evidence="2" type="ORF">OU798_04110</name>
</gene>
<accession>A0A9X3F2T0</accession>
<dbReference type="RefSeq" id="WP_343331848.1">
    <property type="nucleotide sequence ID" value="NZ_JAPOHD010000007.1"/>
</dbReference>
<dbReference type="Gene3D" id="2.40.128.140">
    <property type="entry name" value="Outer membrane protein"/>
    <property type="match status" value="1"/>
</dbReference>
<feature type="chain" id="PRO_5040782806" evidence="1">
    <location>
        <begin position="20"/>
        <end position="322"/>
    </location>
</feature>
<dbReference type="InterPro" id="IPR037107">
    <property type="entry name" value="Put_OMP_sf"/>
</dbReference>
<feature type="signal peptide" evidence="1">
    <location>
        <begin position="1"/>
        <end position="19"/>
    </location>
</feature>
<dbReference type="Proteomes" id="UP001145087">
    <property type="component" value="Unassembled WGS sequence"/>
</dbReference>
<protein>
    <submittedName>
        <fullName evidence="2">Lipid A deacylase LpxR family protein</fullName>
    </submittedName>
</protein>
<dbReference type="InterPro" id="IPR018707">
    <property type="entry name" value="LpxR"/>
</dbReference>
<organism evidence="2 3">
    <name type="scientific">Draconibacterium aestuarii</name>
    <dbReference type="NCBI Taxonomy" id="2998507"/>
    <lineage>
        <taxon>Bacteria</taxon>
        <taxon>Pseudomonadati</taxon>
        <taxon>Bacteroidota</taxon>
        <taxon>Bacteroidia</taxon>
        <taxon>Marinilabiliales</taxon>
        <taxon>Prolixibacteraceae</taxon>
        <taxon>Draconibacterium</taxon>
    </lineage>
</organism>
<evidence type="ECO:0000313" key="3">
    <source>
        <dbReference type="Proteomes" id="UP001145087"/>
    </source>
</evidence>
<dbReference type="Pfam" id="PF09982">
    <property type="entry name" value="LpxR"/>
    <property type="match status" value="1"/>
</dbReference>
<dbReference type="AlphaFoldDB" id="A0A9X3F2T0"/>
<evidence type="ECO:0000256" key="1">
    <source>
        <dbReference type="SAM" id="SignalP"/>
    </source>
</evidence>
<sequence>MRFFFLIIASLLFAQLVSAQKLNQLKHEDHKEFFFHWDNDVFLFTDFYYTQGVQLFYVNPALRKNPANHFLPRLKNADNYFGIGLIQEIYTPKDITDSLMNLVDRPYAGTLFFRSFVTSVNPGKRLKLTSQLDLGFLGPLSGASHAQEIIHDWLGSKPPMGWDFQVENRPYINYNLIIEKEFIQVPQLFSLLGNSQLRAGNIHNDLLVGTNFRFGRLNNYFKGLHLANKKYRENKDFEFYVCGGLNYREVLYDATLMGGIIPPKEDNQFKFNQIEHHILEYDIGVTITYKMLSLKGKVIWKTPEFENGESHGWGRISFYIRL</sequence>
<proteinExistence type="predicted"/>
<evidence type="ECO:0000313" key="2">
    <source>
        <dbReference type="EMBL" id="MCY1719511.1"/>
    </source>
</evidence>
<name>A0A9X3F2T0_9BACT</name>
<keyword evidence="3" id="KW-1185">Reference proteome</keyword>